<name>A0A8J6JM02_9FIRM</name>
<dbReference type="Gene3D" id="3.40.1350.60">
    <property type="match status" value="1"/>
</dbReference>
<dbReference type="CDD" id="cd22359">
    <property type="entry name" value="SfsA-like_bacterial"/>
    <property type="match status" value="1"/>
</dbReference>
<evidence type="ECO:0000259" key="3">
    <source>
        <dbReference type="Pfam" id="PF17746"/>
    </source>
</evidence>
<reference evidence="4" key="1">
    <citation type="submission" date="2020-08" db="EMBL/GenBank/DDBJ databases">
        <title>Genome public.</title>
        <authorList>
            <person name="Liu C."/>
            <person name="Sun Q."/>
        </authorList>
    </citation>
    <scope>NUCLEOTIDE SEQUENCE</scope>
    <source>
        <strain evidence="4">NSJ-52</strain>
    </source>
</reference>
<dbReference type="NCBIfam" id="TIGR00230">
    <property type="entry name" value="sfsA"/>
    <property type="match status" value="1"/>
</dbReference>
<evidence type="ECO:0000256" key="1">
    <source>
        <dbReference type="HAMAP-Rule" id="MF_00095"/>
    </source>
</evidence>
<evidence type="ECO:0000313" key="5">
    <source>
        <dbReference type="Proteomes" id="UP000607645"/>
    </source>
</evidence>
<comment type="similarity">
    <text evidence="1">Belongs to the SfsA family.</text>
</comment>
<dbReference type="InterPro" id="IPR041465">
    <property type="entry name" value="SfsA_N"/>
</dbReference>
<sequence>MHYDNIRRGVFLARPNRFIAHVALAGGASGPDGFVICHVKNTGRCRELLVPGAAVYLQESGNPARKTKYDLIAVEKGTGETGRPPAAGVSRLINMDAQAPNKVFQEWAESGHFLPGLSLLRPETTWGNSRFDFYYEQSLKGDGAGTEQTYRRGFVEVKGVTLEEDGAVRFPDAPTERGVKHIEELMACRDAGYEACLCFVIQMTDVDYFSPNDRTHPAFGRALRRAAAAGVRILAYDCAVTPDSLALRAPVEVRL</sequence>
<dbReference type="HAMAP" id="MF_00095">
    <property type="entry name" value="SfsA"/>
    <property type="match status" value="1"/>
</dbReference>
<dbReference type="GO" id="GO:0003677">
    <property type="term" value="F:DNA binding"/>
    <property type="evidence" value="ECO:0007669"/>
    <property type="project" value="InterPro"/>
</dbReference>
<feature type="domain" description="Sugar fermentation stimulation protein C-terminal" evidence="2">
    <location>
        <begin position="98"/>
        <end position="243"/>
    </location>
</feature>
<evidence type="ECO:0000259" key="2">
    <source>
        <dbReference type="Pfam" id="PF03749"/>
    </source>
</evidence>
<dbReference type="PANTHER" id="PTHR30545">
    <property type="entry name" value="SUGAR FERMENTATION STIMULATION PROTEIN A"/>
    <property type="match status" value="1"/>
</dbReference>
<accession>A0A8J6JM02</accession>
<dbReference type="InterPro" id="IPR005224">
    <property type="entry name" value="SfsA"/>
</dbReference>
<feature type="domain" description="SfsA N-terminal OB" evidence="3">
    <location>
        <begin position="12"/>
        <end position="77"/>
    </location>
</feature>
<dbReference type="PANTHER" id="PTHR30545:SF2">
    <property type="entry name" value="SUGAR FERMENTATION STIMULATION PROTEIN A"/>
    <property type="match status" value="1"/>
</dbReference>
<dbReference type="EMBL" id="JACOPQ010000015">
    <property type="protein sequence ID" value="MBC5738473.1"/>
    <property type="molecule type" value="Genomic_DNA"/>
</dbReference>
<evidence type="ECO:0000313" key="4">
    <source>
        <dbReference type="EMBL" id="MBC5738473.1"/>
    </source>
</evidence>
<dbReference type="Pfam" id="PF03749">
    <property type="entry name" value="SfsA"/>
    <property type="match status" value="1"/>
</dbReference>
<dbReference type="RefSeq" id="WP_186920235.1">
    <property type="nucleotide sequence ID" value="NZ_JACOPQ010000015.1"/>
</dbReference>
<keyword evidence="5" id="KW-1185">Reference proteome</keyword>
<dbReference type="Pfam" id="PF17746">
    <property type="entry name" value="SfsA_N"/>
    <property type="match status" value="1"/>
</dbReference>
<dbReference type="AlphaFoldDB" id="A0A8J6JM02"/>
<dbReference type="Proteomes" id="UP000607645">
    <property type="component" value="Unassembled WGS sequence"/>
</dbReference>
<protein>
    <recommendedName>
        <fullName evidence="1">Sugar fermentation stimulation protein homolog</fullName>
    </recommendedName>
</protein>
<comment type="caution">
    <text evidence="4">The sequence shown here is derived from an EMBL/GenBank/DDBJ whole genome shotgun (WGS) entry which is preliminary data.</text>
</comment>
<dbReference type="Gene3D" id="2.40.50.580">
    <property type="match status" value="1"/>
</dbReference>
<proteinExistence type="inferred from homology"/>
<organism evidence="4 5">
    <name type="scientific">Lawsonibacter faecis</name>
    <dbReference type="NCBI Taxonomy" id="2763052"/>
    <lineage>
        <taxon>Bacteria</taxon>
        <taxon>Bacillati</taxon>
        <taxon>Bacillota</taxon>
        <taxon>Clostridia</taxon>
        <taxon>Eubacteriales</taxon>
        <taxon>Oscillospiraceae</taxon>
        <taxon>Lawsonibacter</taxon>
    </lineage>
</organism>
<gene>
    <name evidence="1 4" type="primary">sfsA</name>
    <name evidence="4" type="ORF">H8S62_15785</name>
</gene>
<dbReference type="InterPro" id="IPR040452">
    <property type="entry name" value="SfsA_C"/>
</dbReference>